<dbReference type="Gene3D" id="3.30.559.10">
    <property type="entry name" value="Chloramphenicol acetyltransferase-like domain"/>
    <property type="match status" value="2"/>
</dbReference>
<sequence>MKHSLSLTLQHFFPFAGHLTWPQDSIKPEILYVDGDSVSFIVAESGYDFYTLVANHVKNDNEFYPLVPELLNMSNDNKLAPVLALQVTLFPNNGVCIGVTYNHAVADGGIVIQFMRSWASVCKLQGNTDSLIKSPLCYDRTMVKDPKGIEKIFLNSFSERNINKDTFNTAVPKIYIDPTDKVRSTFVITQTDIKRLKEWILSRLSTPPLHLSTFVVTCAYVWTCLVKATWGENGANASEDQIKYFGFSIDCRSRLDPPLPKTYFGTCICGEIVSAKQSDLVGLDGIAIAAELIGTVIKKMDNADEILESVEKMDSYDFPTMADHLLSVAGSAKLGAYETDFGWGIPKKTEVVSISATGAISLSECPNEVGAVEVGLVRNKIEMEAFISFFEKIIKGLA</sequence>
<organism evidence="3 4">
    <name type="scientific">Coptis chinensis</name>
    <dbReference type="NCBI Taxonomy" id="261450"/>
    <lineage>
        <taxon>Eukaryota</taxon>
        <taxon>Viridiplantae</taxon>
        <taxon>Streptophyta</taxon>
        <taxon>Embryophyta</taxon>
        <taxon>Tracheophyta</taxon>
        <taxon>Spermatophyta</taxon>
        <taxon>Magnoliopsida</taxon>
        <taxon>Ranunculales</taxon>
        <taxon>Ranunculaceae</taxon>
        <taxon>Coptidoideae</taxon>
        <taxon>Coptis</taxon>
    </lineage>
</organism>
<dbReference type="EMBL" id="JADFTS010000006">
    <property type="protein sequence ID" value="KAF9601661.1"/>
    <property type="molecule type" value="Genomic_DNA"/>
</dbReference>
<dbReference type="PANTHER" id="PTHR31625">
    <property type="match status" value="1"/>
</dbReference>
<keyword evidence="2" id="KW-0012">Acyltransferase</keyword>
<evidence type="ECO:0000313" key="3">
    <source>
        <dbReference type="EMBL" id="KAF9601661.1"/>
    </source>
</evidence>
<keyword evidence="4" id="KW-1185">Reference proteome</keyword>
<dbReference type="GO" id="GO:0016747">
    <property type="term" value="F:acyltransferase activity, transferring groups other than amino-acyl groups"/>
    <property type="evidence" value="ECO:0007669"/>
    <property type="project" value="UniProtKB-ARBA"/>
</dbReference>
<name>A0A835LW62_9MAGN</name>
<dbReference type="InterPro" id="IPR023213">
    <property type="entry name" value="CAT-like_dom_sf"/>
</dbReference>
<evidence type="ECO:0000313" key="4">
    <source>
        <dbReference type="Proteomes" id="UP000631114"/>
    </source>
</evidence>
<proteinExistence type="predicted"/>
<evidence type="ECO:0000256" key="2">
    <source>
        <dbReference type="ARBA" id="ARBA00023315"/>
    </source>
</evidence>
<dbReference type="OrthoDB" id="1862401at2759"/>
<keyword evidence="1" id="KW-0808">Transferase</keyword>
<accession>A0A835LW62</accession>
<protein>
    <submittedName>
        <fullName evidence="3">Uncharacterized protein</fullName>
    </submittedName>
</protein>
<evidence type="ECO:0000256" key="1">
    <source>
        <dbReference type="ARBA" id="ARBA00022679"/>
    </source>
</evidence>
<comment type="caution">
    <text evidence="3">The sequence shown here is derived from an EMBL/GenBank/DDBJ whole genome shotgun (WGS) entry which is preliminary data.</text>
</comment>
<gene>
    <name evidence="3" type="ORF">IFM89_021183</name>
</gene>
<reference evidence="3 4" key="1">
    <citation type="submission" date="2020-10" db="EMBL/GenBank/DDBJ databases">
        <title>The Coptis chinensis genome and diversification of protoberbering-type alkaloids.</title>
        <authorList>
            <person name="Wang B."/>
            <person name="Shu S."/>
            <person name="Song C."/>
            <person name="Liu Y."/>
        </authorList>
    </citation>
    <scope>NUCLEOTIDE SEQUENCE [LARGE SCALE GENOMIC DNA]</scope>
    <source>
        <strain evidence="3">HL-2020</strain>
        <tissue evidence="3">Leaf</tissue>
    </source>
</reference>
<dbReference type="Proteomes" id="UP000631114">
    <property type="component" value="Unassembled WGS sequence"/>
</dbReference>
<dbReference type="Pfam" id="PF02458">
    <property type="entry name" value="Transferase"/>
    <property type="match status" value="1"/>
</dbReference>
<dbReference type="AlphaFoldDB" id="A0A835LW62"/>
<dbReference type="InterPro" id="IPR051504">
    <property type="entry name" value="Plant_metabolite_acyltrans"/>
</dbReference>